<proteinExistence type="predicted"/>
<organism evidence="1 2">
    <name type="scientific">Scortum barcoo</name>
    <name type="common">barcoo grunter</name>
    <dbReference type="NCBI Taxonomy" id="214431"/>
    <lineage>
        <taxon>Eukaryota</taxon>
        <taxon>Metazoa</taxon>
        <taxon>Chordata</taxon>
        <taxon>Craniata</taxon>
        <taxon>Vertebrata</taxon>
        <taxon>Euteleostomi</taxon>
        <taxon>Actinopterygii</taxon>
        <taxon>Neopterygii</taxon>
        <taxon>Teleostei</taxon>
        <taxon>Neoteleostei</taxon>
        <taxon>Acanthomorphata</taxon>
        <taxon>Eupercaria</taxon>
        <taxon>Centrarchiformes</taxon>
        <taxon>Terapontoidei</taxon>
        <taxon>Terapontidae</taxon>
        <taxon>Scortum</taxon>
    </lineage>
</organism>
<gene>
    <name evidence="1" type="ORF">L3Q82_006407</name>
</gene>
<reference evidence="1" key="1">
    <citation type="submission" date="2022-04" db="EMBL/GenBank/DDBJ databases">
        <title>Jade perch genome.</title>
        <authorList>
            <person name="Chao B."/>
        </authorList>
    </citation>
    <scope>NUCLEOTIDE SEQUENCE</scope>
    <source>
        <strain evidence="1">CB-2022</strain>
    </source>
</reference>
<dbReference type="Proteomes" id="UP000831701">
    <property type="component" value="Chromosome 4"/>
</dbReference>
<keyword evidence="2" id="KW-1185">Reference proteome</keyword>
<accession>A0ACB8WZY6</accession>
<protein>
    <submittedName>
        <fullName evidence="1">Uncharacterized protein</fullName>
    </submittedName>
</protein>
<dbReference type="EMBL" id="CM041534">
    <property type="protein sequence ID" value="KAI3373059.1"/>
    <property type="molecule type" value="Genomic_DNA"/>
</dbReference>
<comment type="caution">
    <text evidence="1">The sequence shown here is derived from an EMBL/GenBank/DDBJ whole genome shotgun (WGS) entry which is preliminary data.</text>
</comment>
<evidence type="ECO:0000313" key="1">
    <source>
        <dbReference type="EMBL" id="KAI3373059.1"/>
    </source>
</evidence>
<name>A0ACB8WZY6_9TELE</name>
<evidence type="ECO:0000313" key="2">
    <source>
        <dbReference type="Proteomes" id="UP000831701"/>
    </source>
</evidence>
<sequence length="492" mass="55859">MLDLHVAGVCQQFLQDEGIDAMDWPARSPDLNPIEHIWDIMSRSIHQRHVAPQTVQELADALVQVWEEIPQETILPPHQEHAQAFNHTLHHSIQQQMVCFSCLFSGYKLDHVITLHFHCFALRTPVSPEISPLCREQPVFHLLLLKPTPGSSLWRINEVLHALTQPDDRRLAWWTLKEKPVSTGEKDQTDMLVMMADVPEVTPPQWGQKYSIQNKPRYPSLTEMGILSRETTRDPPVKSEFTVTLNHKVSLEFLLLNSVVVALLQPGLKGDLVIQPQSTVIHFRGGNNSQCTTEHPSLEERAHFVLKIFLRDEGKFELMNMQCTVYGSLLRTSKLRMRVSELENTIVLAKSPKGLISKIYASLLYSDSSGYDSLKLLWERDLERGSEHAWVPRLCCAGLERSNASLQGVCQIEVDEEHISKSRRGEEKKEEEEEETVGIEEGRERGGATLPPCEKILMMVERGRELLAGLIFSCTHLAGTDVPFELNPGKDQ</sequence>